<dbReference type="PANTHER" id="PTHR21780:SF0">
    <property type="entry name" value="TRANSMEMBRANE PROTEIN 209"/>
    <property type="match status" value="1"/>
</dbReference>
<gene>
    <name evidence="3" type="ORF">RB653_005973</name>
</gene>
<evidence type="ECO:0000256" key="1">
    <source>
        <dbReference type="SAM" id="MobiDB-lite"/>
    </source>
</evidence>
<reference evidence="3 4" key="1">
    <citation type="submission" date="2023-11" db="EMBL/GenBank/DDBJ databases">
        <title>Dfirmibasis_genome.</title>
        <authorList>
            <person name="Edelbroek B."/>
            <person name="Kjellin J."/>
            <person name="Jerlstrom-Hultqvist J."/>
            <person name="Soderbom F."/>
        </authorList>
    </citation>
    <scope>NUCLEOTIDE SEQUENCE [LARGE SCALE GENOMIC DNA]</scope>
    <source>
        <strain evidence="3 4">TNS-C-14</strain>
    </source>
</reference>
<dbReference type="InterPro" id="IPR019176">
    <property type="entry name" value="Cytochrome_B561-rel"/>
</dbReference>
<dbReference type="PANTHER" id="PTHR21780">
    <property type="entry name" value="TRANSMEMBRANE PROTEIN 209"/>
    <property type="match status" value="1"/>
</dbReference>
<protein>
    <recommendedName>
        <fullName evidence="5">Transmembrane protein</fullName>
    </recommendedName>
</protein>
<feature type="compositionally biased region" description="Polar residues" evidence="1">
    <location>
        <begin position="1"/>
        <end position="14"/>
    </location>
</feature>
<keyword evidence="2" id="KW-0812">Transmembrane</keyword>
<organism evidence="3 4">
    <name type="scientific">Dictyostelium firmibasis</name>
    <dbReference type="NCBI Taxonomy" id="79012"/>
    <lineage>
        <taxon>Eukaryota</taxon>
        <taxon>Amoebozoa</taxon>
        <taxon>Evosea</taxon>
        <taxon>Eumycetozoa</taxon>
        <taxon>Dictyostelia</taxon>
        <taxon>Dictyosteliales</taxon>
        <taxon>Dictyosteliaceae</taxon>
        <taxon>Dictyostelium</taxon>
    </lineage>
</organism>
<dbReference type="AlphaFoldDB" id="A0AAN7Z1N3"/>
<feature type="compositionally biased region" description="Low complexity" evidence="1">
    <location>
        <begin position="41"/>
        <end position="76"/>
    </location>
</feature>
<evidence type="ECO:0000313" key="3">
    <source>
        <dbReference type="EMBL" id="KAK5584362.1"/>
    </source>
</evidence>
<proteinExistence type="predicted"/>
<dbReference type="EMBL" id="JAVFKY010000001">
    <property type="protein sequence ID" value="KAK5584362.1"/>
    <property type="molecule type" value="Genomic_DNA"/>
</dbReference>
<evidence type="ECO:0000313" key="4">
    <source>
        <dbReference type="Proteomes" id="UP001344447"/>
    </source>
</evidence>
<comment type="caution">
    <text evidence="3">The sequence shown here is derived from an EMBL/GenBank/DDBJ whole genome shotgun (WGS) entry which is preliminary data.</text>
</comment>
<feature type="region of interest" description="Disordered" evidence="1">
    <location>
        <begin position="1"/>
        <end position="76"/>
    </location>
</feature>
<accession>A0AAN7Z1N3</accession>
<dbReference type="GO" id="GO:0016020">
    <property type="term" value="C:membrane"/>
    <property type="evidence" value="ECO:0007669"/>
    <property type="project" value="TreeGrafter"/>
</dbReference>
<keyword evidence="4" id="KW-1185">Reference proteome</keyword>
<feature type="compositionally biased region" description="Polar residues" evidence="1">
    <location>
        <begin position="292"/>
        <end position="321"/>
    </location>
</feature>
<keyword evidence="2" id="KW-0472">Membrane</keyword>
<name>A0AAN7Z1N3_9MYCE</name>
<evidence type="ECO:0000256" key="2">
    <source>
        <dbReference type="SAM" id="Phobius"/>
    </source>
</evidence>
<feature type="transmembrane region" description="Helical" evidence="2">
    <location>
        <begin position="149"/>
        <end position="169"/>
    </location>
</feature>
<dbReference type="Pfam" id="PF09786">
    <property type="entry name" value="CytochromB561_N"/>
    <property type="match status" value="1"/>
</dbReference>
<dbReference type="Proteomes" id="UP001344447">
    <property type="component" value="Unassembled WGS sequence"/>
</dbReference>
<keyword evidence="2" id="KW-1133">Transmembrane helix</keyword>
<evidence type="ECO:0008006" key="5">
    <source>
        <dbReference type="Google" id="ProtNLM"/>
    </source>
</evidence>
<sequence length="741" mass="85862">MNTSISSPYQRHSFSTSTSGGGGGGGNKKPMMVNELMDNDNTTTTNTNTTNKNNNKSSSSSNTPLSTTPRNNININNSTIGIGNGSTIGINSITINNKNNVINKNVVTSDRNTLKSDAFPMISSNWESNKYFDYISFRTYYANLKSRNFILFNLFILSLLFSAYYYLYLYFDFIKEFDNMFFYYYLPLSCTTFMTGYTIYNIHLHFKQVPEIQLSEDERVLYDWPNNFPTSPFSPLSPVKPVPSSIGITENNISTPKNKNVGDLSFISPIQKQQQPPQLQDQYISSYSSINQFKAQQQSSPTSPMNNSRLNSSFNYQQGQDKSFEELERDRLNFNFKGRLHSNLTDFSFEQHPFREDDKKKSRQQPTEEDGYLRQSLTNEYQSMSSLNNTTEPIHYNIVQKPITTNIDNSLINVNKPKTFQQTVEHKVLLWNRFIEDNHFYAISDCSTKCKRWFTMNILSQLVEPAQLFLSLREDTQQQLQEEHSKPFSKQLQQLQLQQQLQQSQLYQQQQSQLHQSSQQQLLQQQPLLQLSQDEITKLDEIKHILKNVTYNLNLINDVHHKKESIYICQRIIELSRDKHVFHDFNKGGENWIPNELPTDEQLLFCLFLAYMDSKLYRDVTAPNPDIPFSSKYIKHEDSKYINSYSAMISIVYKRPLHCDLLIPVASSNITPPQVCDISPGFDNLFFAIVLFFYNVIQYQNGYLEDFDVSLLNVKSFVQPLINSTLNSVNSDDDDDDNYNY</sequence>
<feature type="region of interest" description="Disordered" evidence="1">
    <location>
        <begin position="347"/>
        <end position="373"/>
    </location>
</feature>
<feature type="region of interest" description="Disordered" evidence="1">
    <location>
        <begin position="292"/>
        <end position="323"/>
    </location>
</feature>